<dbReference type="InterPro" id="IPR011990">
    <property type="entry name" value="TPR-like_helical_dom_sf"/>
</dbReference>
<evidence type="ECO:0000256" key="4">
    <source>
        <dbReference type="ARBA" id="ARBA00022803"/>
    </source>
</evidence>
<protein>
    <submittedName>
        <fullName evidence="7">Tetratricopeptide repeat protein</fullName>
    </submittedName>
</protein>
<evidence type="ECO:0000313" key="8">
    <source>
        <dbReference type="Proteomes" id="UP000298484"/>
    </source>
</evidence>
<dbReference type="Pfam" id="PF13374">
    <property type="entry name" value="TPR_10"/>
    <property type="match status" value="1"/>
</dbReference>
<keyword evidence="2" id="KW-0963">Cytoplasm</keyword>
<keyword evidence="8" id="KW-1185">Reference proteome</keyword>
<dbReference type="RefSeq" id="WP_135108096.1">
    <property type="nucleotide sequence ID" value="NZ_SRHY01000001.1"/>
</dbReference>
<sequence length="367" mass="42557">MDILNVNEHFQDNLSSKYKEQLEELLDEFNRGHYPNVLSKSAVLRSERDLDRHLADKLKMVDAICHSEIGEVKAASSIISELYHHSDIEWMLLGELAFMCDFKLARRILSAAVKQMEDDGEADRIKLARGYLVLAEAEENLEKYVRAIKYFKQGLGYFQDDETPDQYMILYLHFKIGMMYSMKNEAEESLHYLSKVIDMAGDTNPDLKINSLVTIAKTYGSKDDNERAYPYLKDALGLLEGSSLENGVTHAESLTEMAFYYFDQSKLTEAVPYYQEAIAVYEKLPQTSHRKLGMVYMQYAFCLEHMEENNIREAGICYEKAIKQLELTKDRELQENALADVIAFFDHTDNHKKKREYENRFVKMTNA</sequence>
<keyword evidence="3" id="KW-0677">Repeat</keyword>
<dbReference type="EMBL" id="SRHY01000001">
    <property type="protein sequence ID" value="TFJ94451.1"/>
    <property type="molecule type" value="Genomic_DNA"/>
</dbReference>
<dbReference type="GO" id="GO:0005737">
    <property type="term" value="C:cytoplasm"/>
    <property type="evidence" value="ECO:0007669"/>
    <property type="project" value="UniProtKB-SubCell"/>
</dbReference>
<dbReference type="AlphaFoldDB" id="A0A4Y9AJ64"/>
<reference evidence="7 8" key="1">
    <citation type="submission" date="2019-03" db="EMBL/GenBank/DDBJ databases">
        <title>Genome sequence of Lentibacillus salicampi ATCC BAA-719.</title>
        <authorList>
            <person name="Maclea K.S."/>
            <person name="Simoes Junior M."/>
        </authorList>
    </citation>
    <scope>NUCLEOTIDE SEQUENCE [LARGE SCALE GENOMIC DNA]</scope>
    <source>
        <strain evidence="7 8">ATCC BAA-719</strain>
    </source>
</reference>
<dbReference type="PANTHER" id="PTHR46630">
    <property type="entry name" value="TETRATRICOPEPTIDE REPEAT PROTEIN 29"/>
    <property type="match status" value="1"/>
</dbReference>
<dbReference type="PROSITE" id="PS50005">
    <property type="entry name" value="TPR"/>
    <property type="match status" value="1"/>
</dbReference>
<proteinExistence type="inferred from homology"/>
<comment type="subcellular location">
    <subcellularLocation>
        <location evidence="1">Cytoplasm</location>
    </subcellularLocation>
</comment>
<dbReference type="InterPro" id="IPR019734">
    <property type="entry name" value="TPR_rpt"/>
</dbReference>
<dbReference type="SUPFAM" id="SSF48452">
    <property type="entry name" value="TPR-like"/>
    <property type="match status" value="1"/>
</dbReference>
<dbReference type="Gene3D" id="1.25.40.10">
    <property type="entry name" value="Tetratricopeptide repeat domain"/>
    <property type="match status" value="2"/>
</dbReference>
<dbReference type="InterPro" id="IPR051476">
    <property type="entry name" value="Bac_ResReg_Asp_Phosphatase"/>
</dbReference>
<comment type="similarity">
    <text evidence="5">Belongs to the Rap family.</text>
</comment>
<dbReference type="OrthoDB" id="306502at2"/>
<evidence type="ECO:0000256" key="2">
    <source>
        <dbReference type="ARBA" id="ARBA00022490"/>
    </source>
</evidence>
<name>A0A4Y9AJ64_9BACI</name>
<evidence type="ECO:0000313" key="7">
    <source>
        <dbReference type="EMBL" id="TFJ94451.1"/>
    </source>
</evidence>
<evidence type="ECO:0000256" key="6">
    <source>
        <dbReference type="PROSITE-ProRule" id="PRU00339"/>
    </source>
</evidence>
<dbReference type="SMART" id="SM00028">
    <property type="entry name" value="TPR"/>
    <property type="match status" value="4"/>
</dbReference>
<accession>A0A4Y9AJ64</accession>
<evidence type="ECO:0000256" key="5">
    <source>
        <dbReference type="ARBA" id="ARBA00038253"/>
    </source>
</evidence>
<dbReference type="Proteomes" id="UP000298484">
    <property type="component" value="Unassembled WGS sequence"/>
</dbReference>
<dbReference type="PANTHER" id="PTHR46630:SF1">
    <property type="entry name" value="TETRATRICOPEPTIDE REPEAT PROTEIN 29"/>
    <property type="match status" value="1"/>
</dbReference>
<gene>
    <name evidence="7" type="ORF">E4U82_00600</name>
</gene>
<evidence type="ECO:0000256" key="1">
    <source>
        <dbReference type="ARBA" id="ARBA00004496"/>
    </source>
</evidence>
<organism evidence="7 8">
    <name type="scientific">Lentibacillus salicampi</name>
    <dbReference type="NCBI Taxonomy" id="175306"/>
    <lineage>
        <taxon>Bacteria</taxon>
        <taxon>Bacillati</taxon>
        <taxon>Bacillota</taxon>
        <taxon>Bacilli</taxon>
        <taxon>Bacillales</taxon>
        <taxon>Bacillaceae</taxon>
        <taxon>Lentibacillus</taxon>
    </lineage>
</organism>
<evidence type="ECO:0000256" key="3">
    <source>
        <dbReference type="ARBA" id="ARBA00022737"/>
    </source>
</evidence>
<comment type="caution">
    <text evidence="7">The sequence shown here is derived from an EMBL/GenBank/DDBJ whole genome shotgun (WGS) entry which is preliminary data.</text>
</comment>
<keyword evidence="4 6" id="KW-0802">TPR repeat</keyword>
<feature type="repeat" description="TPR" evidence="6">
    <location>
        <begin position="251"/>
        <end position="284"/>
    </location>
</feature>